<dbReference type="PANTHER" id="PTHR33116:SF86">
    <property type="entry name" value="REVERSE TRANSCRIPTASE DOMAIN-CONTAINING PROTEIN"/>
    <property type="match status" value="1"/>
</dbReference>
<dbReference type="Pfam" id="PF13456">
    <property type="entry name" value="RVT_3"/>
    <property type="match status" value="1"/>
</dbReference>
<reference evidence="2 3" key="1">
    <citation type="journal article" date="2021" name="Commun. Biol.">
        <title>The genome of Shorea leprosula (Dipterocarpaceae) highlights the ecological relevance of drought in aseasonal tropical rainforests.</title>
        <authorList>
            <person name="Ng K.K.S."/>
            <person name="Kobayashi M.J."/>
            <person name="Fawcett J.A."/>
            <person name="Hatakeyama M."/>
            <person name="Paape T."/>
            <person name="Ng C.H."/>
            <person name="Ang C.C."/>
            <person name="Tnah L.H."/>
            <person name="Lee C.T."/>
            <person name="Nishiyama T."/>
            <person name="Sese J."/>
            <person name="O'Brien M.J."/>
            <person name="Copetti D."/>
            <person name="Mohd Noor M.I."/>
            <person name="Ong R.C."/>
            <person name="Putra M."/>
            <person name="Sireger I.Z."/>
            <person name="Indrioko S."/>
            <person name="Kosugi Y."/>
            <person name="Izuno A."/>
            <person name="Isagi Y."/>
            <person name="Lee S.L."/>
            <person name="Shimizu K.K."/>
        </authorList>
    </citation>
    <scope>NUCLEOTIDE SEQUENCE [LARGE SCALE GENOMIC DNA]</scope>
    <source>
        <strain evidence="2">214</strain>
    </source>
</reference>
<evidence type="ECO:0000313" key="3">
    <source>
        <dbReference type="Proteomes" id="UP001054252"/>
    </source>
</evidence>
<dbReference type="SUPFAM" id="SSF53098">
    <property type="entry name" value="Ribonuclease H-like"/>
    <property type="match status" value="1"/>
</dbReference>
<dbReference type="Pfam" id="PF13966">
    <property type="entry name" value="zf-RVT"/>
    <property type="match status" value="1"/>
</dbReference>
<dbReference type="Gene3D" id="3.30.420.10">
    <property type="entry name" value="Ribonuclease H-like superfamily/Ribonuclease H"/>
    <property type="match status" value="1"/>
</dbReference>
<proteinExistence type="predicted"/>
<accession>A0AAV5LVD1</accession>
<organism evidence="2 3">
    <name type="scientific">Rubroshorea leprosula</name>
    <dbReference type="NCBI Taxonomy" id="152421"/>
    <lineage>
        <taxon>Eukaryota</taxon>
        <taxon>Viridiplantae</taxon>
        <taxon>Streptophyta</taxon>
        <taxon>Embryophyta</taxon>
        <taxon>Tracheophyta</taxon>
        <taxon>Spermatophyta</taxon>
        <taxon>Magnoliopsida</taxon>
        <taxon>eudicotyledons</taxon>
        <taxon>Gunneridae</taxon>
        <taxon>Pentapetalae</taxon>
        <taxon>rosids</taxon>
        <taxon>malvids</taxon>
        <taxon>Malvales</taxon>
        <taxon>Dipterocarpaceae</taxon>
        <taxon>Rubroshorea</taxon>
    </lineage>
</organism>
<dbReference type="EMBL" id="BPVZ01000147">
    <property type="protein sequence ID" value="GKV41160.1"/>
    <property type="molecule type" value="Genomic_DNA"/>
</dbReference>
<dbReference type="PANTHER" id="PTHR33116">
    <property type="entry name" value="REVERSE TRANSCRIPTASE ZINC-BINDING DOMAIN-CONTAINING PROTEIN-RELATED-RELATED"/>
    <property type="match status" value="1"/>
</dbReference>
<dbReference type="GO" id="GO:0003676">
    <property type="term" value="F:nucleic acid binding"/>
    <property type="evidence" value="ECO:0007669"/>
    <property type="project" value="InterPro"/>
</dbReference>
<keyword evidence="3" id="KW-1185">Reference proteome</keyword>
<dbReference type="InterPro" id="IPR012337">
    <property type="entry name" value="RNaseH-like_sf"/>
</dbReference>
<protein>
    <recommendedName>
        <fullName evidence="1">Reverse transcriptase domain-containing protein</fullName>
    </recommendedName>
</protein>
<dbReference type="InterPro" id="IPR036397">
    <property type="entry name" value="RNaseH_sf"/>
</dbReference>
<dbReference type="CDD" id="cd06222">
    <property type="entry name" value="RNase_H_like"/>
    <property type="match status" value="1"/>
</dbReference>
<name>A0AAV5LVD1_9ROSI</name>
<feature type="domain" description="Reverse transcriptase" evidence="1">
    <location>
        <begin position="1"/>
        <end position="379"/>
    </location>
</feature>
<dbReference type="InterPro" id="IPR044730">
    <property type="entry name" value="RNase_H-like_dom_plant"/>
</dbReference>
<dbReference type="Pfam" id="PF00078">
    <property type="entry name" value="RVT_1"/>
    <property type="match status" value="1"/>
</dbReference>
<dbReference type="GO" id="GO:0004523">
    <property type="term" value="F:RNA-DNA hybrid ribonuclease activity"/>
    <property type="evidence" value="ECO:0007669"/>
    <property type="project" value="InterPro"/>
</dbReference>
<dbReference type="InterPro" id="IPR002156">
    <property type="entry name" value="RNaseH_domain"/>
</dbReference>
<gene>
    <name evidence="2" type="ORF">SLEP1_g48728</name>
</gene>
<dbReference type="Proteomes" id="UP001054252">
    <property type="component" value="Unassembled WGS sequence"/>
</dbReference>
<evidence type="ECO:0000313" key="2">
    <source>
        <dbReference type="EMBL" id="GKV41160.1"/>
    </source>
</evidence>
<evidence type="ECO:0000259" key="1">
    <source>
        <dbReference type="PROSITE" id="PS50878"/>
    </source>
</evidence>
<dbReference type="InterPro" id="IPR026960">
    <property type="entry name" value="RVT-Znf"/>
</dbReference>
<dbReference type="PROSITE" id="PS50878">
    <property type="entry name" value="RT_POL"/>
    <property type="match status" value="1"/>
</dbReference>
<sequence length="918" mass="104300">MLCLATPIEGGRVQSRYPPSLAWSNLWRLVSCRKLDLGAILIPGLIADQWTLENGYQECIQNGWQVHITGSEQYKSEEEISTYVFRSLSFQFQACPTTADMDIVFSFPQVITSEMNNSLCTDITLEEVKAATFQLGAFKAPGPDGFPGVFYQKHWDLVGEQSAFVPGRMIQDNLVVAHEAFHGFAHRCYSQDAYMALKLDIHKAYDTVDWLFLEQVLRAMGFHDWWVARVMEVVRSTSYSILINGKPTKTFFPGRGLRQGDPLSPYLYLLVVDVLSKLVSRAVRDGSLYAYRITRRCPLISHLLFADDALLFCKASVNQASFLKELLSWYGAMSGQHINFSKFAILFSRNTSLSLKTTICSLFSIPRDAPVHKYLGLPTSWGRSKKQSLQFVIEKVQQKLQAWKKSLLSTAGRECWRLIHNPNSLWVKLLRALYHPHGHFLQAKLGFTPSWIWRSLLQGRDVLKLGLRWNIGNGQNVFLWGHKWIPTKQGFQVSTPQPQHGYNVKVCNLLTPTFGWDLQKLNLLLCPEDVKDIVQVPAGPSPDKLTWHFTRTGEFTVRSAYHLARTNGFGLFPLTNFQVSPFPSFLKSIWKLDVPPKVKLFLWKVLTNALPVKANLFHKGIVESPICGLCGGDEESITHMLFTCQYAARTWFVSRLAFHPTISSISEMVNWWSFVSSQWDKCIPNIMEETTCLFWYIWKNRNLGIFQGQAMPPQLVVQKAMFLADEFCRVNGKDPLIPPVLQLRDGLEDKLQRWSPPPEDVVKCNTDAAVDVKNGVAGLAVVCRNSRGILVDGLAFKQSISSILMAETLALRAAVGWAARNGLKDIIFESDSKELVQAINKKVHLPWQIEPLVLSVWELCKSFSFCEFNYVCRKANSAADWVAKKCLKNLCLENLCPLYWTTNPPTMLRNLLRTDVNY</sequence>
<dbReference type="CDD" id="cd01650">
    <property type="entry name" value="RT_nLTR_like"/>
    <property type="match status" value="1"/>
</dbReference>
<dbReference type="InterPro" id="IPR000477">
    <property type="entry name" value="RT_dom"/>
</dbReference>
<dbReference type="AlphaFoldDB" id="A0AAV5LVD1"/>
<comment type="caution">
    <text evidence="2">The sequence shown here is derived from an EMBL/GenBank/DDBJ whole genome shotgun (WGS) entry which is preliminary data.</text>
</comment>